<dbReference type="EMBL" id="JARAKF010000002">
    <property type="protein sequence ID" value="MDU9000787.1"/>
    <property type="molecule type" value="Genomic_DNA"/>
</dbReference>
<accession>A0ABU3V3L3</accession>
<proteinExistence type="predicted"/>
<comment type="caution">
    <text evidence="1">The sequence shown here is derived from an EMBL/GenBank/DDBJ whole genome shotgun (WGS) entry which is preliminary data.</text>
</comment>
<evidence type="ECO:0000313" key="1">
    <source>
        <dbReference type="EMBL" id="MDU9000787.1"/>
    </source>
</evidence>
<organism evidence="1 2">
    <name type="scientific">Streptomyces mirabilis</name>
    <dbReference type="NCBI Taxonomy" id="68239"/>
    <lineage>
        <taxon>Bacteria</taxon>
        <taxon>Bacillati</taxon>
        <taxon>Actinomycetota</taxon>
        <taxon>Actinomycetes</taxon>
        <taxon>Kitasatosporales</taxon>
        <taxon>Streptomycetaceae</taxon>
        <taxon>Streptomyces</taxon>
    </lineage>
</organism>
<reference evidence="1 2" key="1">
    <citation type="submission" date="2023-02" db="EMBL/GenBank/DDBJ databases">
        <authorList>
            <person name="Maleckis M."/>
        </authorList>
    </citation>
    <scope>NUCLEOTIDE SEQUENCE [LARGE SCALE GENOMIC DNA]</scope>
    <source>
        <strain evidence="1 2">P8-A2</strain>
    </source>
</reference>
<gene>
    <name evidence="1" type="ORF">PU648_52565</name>
</gene>
<protein>
    <submittedName>
        <fullName evidence="1">Uncharacterized protein</fullName>
    </submittedName>
</protein>
<dbReference type="Proteomes" id="UP001257627">
    <property type="component" value="Unassembled WGS sequence"/>
</dbReference>
<dbReference type="RefSeq" id="WP_205521964.1">
    <property type="nucleotide sequence ID" value="NZ_CP107955.1"/>
</dbReference>
<name>A0ABU3V3L3_9ACTN</name>
<sequence>MEKKAVPLPRGSVQAAYPGTCPACCNDVALALTAVVPMARQRQEFAFSAMDVVLDGVRVKQRLRGEQPAVAVLATVRALELIRDLGFFDREIAVAIEVALAAPQATYPPADGDAYYARR</sequence>
<keyword evidence="2" id="KW-1185">Reference proteome</keyword>
<evidence type="ECO:0000313" key="2">
    <source>
        <dbReference type="Proteomes" id="UP001257627"/>
    </source>
</evidence>